<keyword evidence="7" id="KW-0223">Dioxygenase</keyword>
<dbReference type="GO" id="GO:0005506">
    <property type="term" value="F:iron ion binding"/>
    <property type="evidence" value="ECO:0007669"/>
    <property type="project" value="InterPro"/>
</dbReference>
<evidence type="ECO:0000313" key="12">
    <source>
        <dbReference type="Proteomes" id="UP000425817"/>
    </source>
</evidence>
<evidence type="ECO:0000259" key="10">
    <source>
        <dbReference type="PROSITE" id="PS51471"/>
    </source>
</evidence>
<evidence type="ECO:0000313" key="11">
    <source>
        <dbReference type="EMBL" id="QGW82267.1"/>
    </source>
</evidence>
<accession>A0A6I6HIX2</accession>
<evidence type="ECO:0000256" key="3">
    <source>
        <dbReference type="ARBA" id="ARBA00012262"/>
    </source>
</evidence>
<dbReference type="InterPro" id="IPR044862">
    <property type="entry name" value="Pro_4_hyd_alph_FE2OG_OXY"/>
</dbReference>
<evidence type="ECO:0000256" key="4">
    <source>
        <dbReference type="ARBA" id="ARBA00022723"/>
    </source>
</evidence>
<dbReference type="InterPro" id="IPR005123">
    <property type="entry name" value="Oxoglu/Fe-dep_dioxygenase_dom"/>
</dbReference>
<dbReference type="GO" id="GO:0019797">
    <property type="term" value="F:procollagen-proline 3-dioxygenase activity"/>
    <property type="evidence" value="ECO:0007669"/>
    <property type="project" value="UniProtKB-EC"/>
</dbReference>
<dbReference type="EC" id="1.14.11.7" evidence="3"/>
<gene>
    <name evidence="11" type="ORF">GOQ09_12050</name>
</gene>
<dbReference type="PANTHER" id="PTHR14049:SF9">
    <property type="entry name" value="PROCOLLAGEN-PROLINE 3-DIOXYGENASE"/>
    <property type="match status" value="1"/>
</dbReference>
<protein>
    <recommendedName>
        <fullName evidence="3">procollagen-proline 3-dioxygenase</fullName>
        <ecNumber evidence="3">1.14.11.7</ecNumber>
    </recommendedName>
</protein>
<dbReference type="Pfam" id="PF13640">
    <property type="entry name" value="2OG-FeII_Oxy_3"/>
    <property type="match status" value="1"/>
</dbReference>
<evidence type="ECO:0000256" key="1">
    <source>
        <dbReference type="ARBA" id="ARBA00001961"/>
    </source>
</evidence>
<comment type="cofactor">
    <cofactor evidence="1">
        <name>L-ascorbate</name>
        <dbReference type="ChEBI" id="CHEBI:38290"/>
    </cofactor>
</comment>
<dbReference type="PANTHER" id="PTHR14049">
    <property type="entry name" value="LEPRECAN 1"/>
    <property type="match status" value="1"/>
</dbReference>
<name>A0A6I6HIX2_VARPD</name>
<dbReference type="OrthoDB" id="269774at2"/>
<dbReference type="PROSITE" id="PS51471">
    <property type="entry name" value="FE2OG_OXY"/>
    <property type="match status" value="1"/>
</dbReference>
<evidence type="ECO:0000256" key="8">
    <source>
        <dbReference type="ARBA" id="ARBA00023002"/>
    </source>
</evidence>
<feature type="domain" description="Fe2OG dioxygenase" evidence="10">
    <location>
        <begin position="92"/>
        <end position="204"/>
    </location>
</feature>
<evidence type="ECO:0000256" key="2">
    <source>
        <dbReference type="ARBA" id="ARBA00001962"/>
    </source>
</evidence>
<evidence type="ECO:0000256" key="6">
    <source>
        <dbReference type="ARBA" id="ARBA00022896"/>
    </source>
</evidence>
<reference evidence="11 12" key="1">
    <citation type="submission" date="2019-12" db="EMBL/GenBank/DDBJ databases">
        <title>Hybrid Genome Assemblies of two High G+C Isolates from Undergraduate Microbiology Courses.</title>
        <authorList>
            <person name="Ne Ville C.J."/>
            <person name="Enright D."/>
            <person name="Hernandez I."/>
            <person name="Dodsworth J."/>
            <person name="Orwin P.M."/>
        </authorList>
    </citation>
    <scope>NUCLEOTIDE SEQUENCE [LARGE SCALE GENOMIC DNA]</scope>
    <source>
        <strain evidence="11 12">CSUSB</strain>
    </source>
</reference>
<evidence type="ECO:0000256" key="7">
    <source>
        <dbReference type="ARBA" id="ARBA00022964"/>
    </source>
</evidence>
<keyword evidence="4" id="KW-0479">Metal-binding</keyword>
<evidence type="ECO:0000256" key="9">
    <source>
        <dbReference type="ARBA" id="ARBA00023004"/>
    </source>
</evidence>
<evidence type="ECO:0000256" key="5">
    <source>
        <dbReference type="ARBA" id="ARBA00022737"/>
    </source>
</evidence>
<organism evidence="11 12">
    <name type="scientific">Variovorax paradoxus</name>
    <dbReference type="NCBI Taxonomy" id="34073"/>
    <lineage>
        <taxon>Bacteria</taxon>
        <taxon>Pseudomonadati</taxon>
        <taxon>Pseudomonadota</taxon>
        <taxon>Betaproteobacteria</taxon>
        <taxon>Burkholderiales</taxon>
        <taxon>Comamonadaceae</taxon>
        <taxon>Variovorax</taxon>
    </lineage>
</organism>
<dbReference type="AlphaFoldDB" id="A0A6I6HIX2"/>
<dbReference type="Gene3D" id="2.60.120.620">
    <property type="entry name" value="q2cbj1_9rhob like domain"/>
    <property type="match status" value="1"/>
</dbReference>
<dbReference type="EMBL" id="CP046622">
    <property type="protein sequence ID" value="QGW82267.1"/>
    <property type="molecule type" value="Genomic_DNA"/>
</dbReference>
<keyword evidence="6" id="KW-0847">Vitamin C</keyword>
<keyword evidence="5" id="KW-0677">Repeat</keyword>
<dbReference type="Proteomes" id="UP000425817">
    <property type="component" value="Chromosome"/>
</dbReference>
<keyword evidence="9" id="KW-0408">Iron</keyword>
<dbReference type="GO" id="GO:0031418">
    <property type="term" value="F:L-ascorbic acid binding"/>
    <property type="evidence" value="ECO:0007669"/>
    <property type="project" value="UniProtKB-KW"/>
</dbReference>
<comment type="cofactor">
    <cofactor evidence="2">
        <name>Fe cation</name>
        <dbReference type="ChEBI" id="CHEBI:24875"/>
    </cofactor>
</comment>
<dbReference type="RefSeq" id="WP_157613631.1">
    <property type="nucleotide sequence ID" value="NZ_CP046622.1"/>
</dbReference>
<dbReference type="InterPro" id="IPR039575">
    <property type="entry name" value="P3H"/>
</dbReference>
<keyword evidence="8" id="KW-0560">Oxidoreductase</keyword>
<sequence length="217" mass="24227">MITYAESIQKPDAAIFQGACALPVDSCVAHIESQLLANEYRVHEVYGRDGNSIIDTRYRDSKAIVPRHDEELAFHIYESVYQYFLANFSAHPSDSLVLAQTEFFAYAPGVGLKMHSDDHARGADGSILKLDVQRGITAILYLNSDFDGGEIHFPKQGLELRPSTGTLVIFPSNRNFPHEVRPIVRGQRYSYQRIYGILNGRAASFLTTNEASEAATR</sequence>
<dbReference type="SMART" id="SM00702">
    <property type="entry name" value="P4Hc"/>
    <property type="match status" value="1"/>
</dbReference>
<proteinExistence type="predicted"/>
<dbReference type="InterPro" id="IPR006620">
    <property type="entry name" value="Pro_4_hyd_alph"/>
</dbReference>
<dbReference type="GO" id="GO:0032963">
    <property type="term" value="P:collagen metabolic process"/>
    <property type="evidence" value="ECO:0007669"/>
    <property type="project" value="InterPro"/>
</dbReference>